<evidence type="ECO:0000313" key="2">
    <source>
        <dbReference type="Proteomes" id="UP000183585"/>
    </source>
</evidence>
<dbReference type="AlphaFoldDB" id="A0A1C5A9L7"/>
<gene>
    <name evidence="1" type="ORF">GA0070563_11215</name>
</gene>
<dbReference type="EMBL" id="FMCT01000012">
    <property type="protein sequence ID" value="SCF41917.1"/>
    <property type="molecule type" value="Genomic_DNA"/>
</dbReference>
<reference evidence="2" key="1">
    <citation type="submission" date="2016-06" db="EMBL/GenBank/DDBJ databases">
        <authorList>
            <person name="Varghese N."/>
            <person name="Submissions Spin"/>
        </authorList>
    </citation>
    <scope>NUCLEOTIDE SEQUENCE [LARGE SCALE GENOMIC DNA]</scope>
    <source>
        <strain evidence="2">DSM 43168</strain>
    </source>
</reference>
<evidence type="ECO:0000313" key="1">
    <source>
        <dbReference type="EMBL" id="SCF41917.1"/>
    </source>
</evidence>
<sequence length="84" mass="9890">MDTQTRYPRRVPRPRWTPPDDEVAARINEVVERYKRWHQAEAEYKALLAEVADPDKDNAPIAHLADRLGVERKTVYRHLGKPMK</sequence>
<organism evidence="1 2">
    <name type="scientific">Micromonospora carbonacea</name>
    <dbReference type="NCBI Taxonomy" id="47853"/>
    <lineage>
        <taxon>Bacteria</taxon>
        <taxon>Bacillati</taxon>
        <taxon>Actinomycetota</taxon>
        <taxon>Actinomycetes</taxon>
        <taxon>Micromonosporales</taxon>
        <taxon>Micromonosporaceae</taxon>
        <taxon>Micromonospora</taxon>
    </lineage>
</organism>
<evidence type="ECO:0008006" key="3">
    <source>
        <dbReference type="Google" id="ProtNLM"/>
    </source>
</evidence>
<keyword evidence="2" id="KW-1185">Reference proteome</keyword>
<name>A0A1C5A9L7_9ACTN</name>
<proteinExistence type="predicted"/>
<dbReference type="Proteomes" id="UP000183585">
    <property type="component" value="Unassembled WGS sequence"/>
</dbReference>
<protein>
    <recommendedName>
        <fullName evidence="3">Helix-turn-helix domain-containing protein</fullName>
    </recommendedName>
</protein>
<accession>A0A1C5A9L7</accession>